<evidence type="ECO:0000313" key="3">
    <source>
        <dbReference type="Proteomes" id="UP000295832"/>
    </source>
</evidence>
<dbReference type="InterPro" id="IPR036390">
    <property type="entry name" value="WH_DNA-bd_sf"/>
</dbReference>
<keyword evidence="3" id="KW-1185">Reference proteome</keyword>
<dbReference type="Gene3D" id="1.10.10.10">
    <property type="entry name" value="Winged helix-like DNA-binding domain superfamily/Winged helix DNA-binding domain"/>
    <property type="match status" value="1"/>
</dbReference>
<protein>
    <recommendedName>
        <fullName evidence="4">Winged helix DNA-binding protein</fullName>
    </recommendedName>
</protein>
<dbReference type="EMBL" id="SOEG01000043">
    <property type="protein sequence ID" value="TDX45526.1"/>
    <property type="molecule type" value="Genomic_DNA"/>
</dbReference>
<reference evidence="2 3" key="1">
    <citation type="submission" date="2019-03" db="EMBL/GenBank/DDBJ databases">
        <title>Subsurface microbial communities from deep shales in Ohio and West Virginia, USA.</title>
        <authorList>
            <person name="Wrighton K."/>
        </authorList>
    </citation>
    <scope>NUCLEOTIDE SEQUENCE [LARGE SCALE GENOMIC DNA]</scope>
    <source>
        <strain evidence="2 3">MSL 6dP</strain>
    </source>
</reference>
<evidence type="ECO:0008006" key="4">
    <source>
        <dbReference type="Google" id="ProtNLM"/>
    </source>
</evidence>
<gene>
    <name evidence="2" type="ORF">C7959_14316</name>
</gene>
<proteinExistence type="predicted"/>
<sequence>MKLCDDCINILSLELSQRSIDTLNKSLNLFTSGEPITAKEIWQVAKISKYHMEEVLNELEENMFIKSSQAGRRVFYELTENGKRFLELELKDNFIKEDTIDDQVEEVDNKVDSLGEDLDKDQKGNLSNDNIEEVDGEKSEVNSVKEDKVDKKDSKNIVWDLKL</sequence>
<organism evidence="2 3">
    <name type="scientific">Orenia marismortui</name>
    <dbReference type="NCBI Taxonomy" id="46469"/>
    <lineage>
        <taxon>Bacteria</taxon>
        <taxon>Bacillati</taxon>
        <taxon>Bacillota</taxon>
        <taxon>Clostridia</taxon>
        <taxon>Halanaerobiales</taxon>
        <taxon>Halobacteroidaceae</taxon>
        <taxon>Orenia</taxon>
    </lineage>
</organism>
<dbReference type="SUPFAM" id="SSF46785">
    <property type="entry name" value="Winged helix' DNA-binding domain"/>
    <property type="match status" value="1"/>
</dbReference>
<dbReference type="AlphaFoldDB" id="A0A4R8GIK7"/>
<evidence type="ECO:0000256" key="1">
    <source>
        <dbReference type="SAM" id="MobiDB-lite"/>
    </source>
</evidence>
<evidence type="ECO:0000313" key="2">
    <source>
        <dbReference type="EMBL" id="TDX45526.1"/>
    </source>
</evidence>
<dbReference type="Proteomes" id="UP000295832">
    <property type="component" value="Unassembled WGS sequence"/>
</dbReference>
<feature type="region of interest" description="Disordered" evidence="1">
    <location>
        <begin position="114"/>
        <end position="147"/>
    </location>
</feature>
<dbReference type="RefSeq" id="WP_134118840.1">
    <property type="nucleotide sequence ID" value="NZ_SOEG01000043.1"/>
</dbReference>
<dbReference type="InterPro" id="IPR036388">
    <property type="entry name" value="WH-like_DNA-bd_sf"/>
</dbReference>
<comment type="caution">
    <text evidence="2">The sequence shown here is derived from an EMBL/GenBank/DDBJ whole genome shotgun (WGS) entry which is preliminary data.</text>
</comment>
<feature type="compositionally biased region" description="Basic and acidic residues" evidence="1">
    <location>
        <begin position="136"/>
        <end position="147"/>
    </location>
</feature>
<accession>A0A4R8GIK7</accession>
<name>A0A4R8GIK7_9FIRM</name>